<accession>A0A9P7E0C2</accession>
<dbReference type="GeneID" id="64627467"/>
<reference evidence="1" key="1">
    <citation type="journal article" date="2020" name="New Phytol.">
        <title>Comparative genomics reveals dynamic genome evolution in host specialist ectomycorrhizal fungi.</title>
        <authorList>
            <person name="Lofgren L.A."/>
            <person name="Nguyen N.H."/>
            <person name="Vilgalys R."/>
            <person name="Ruytinx J."/>
            <person name="Liao H.L."/>
            <person name="Branco S."/>
            <person name="Kuo A."/>
            <person name="LaButti K."/>
            <person name="Lipzen A."/>
            <person name="Andreopoulos W."/>
            <person name="Pangilinan J."/>
            <person name="Riley R."/>
            <person name="Hundley H."/>
            <person name="Na H."/>
            <person name="Barry K."/>
            <person name="Grigoriev I.V."/>
            <person name="Stajich J.E."/>
            <person name="Kennedy P.G."/>
        </authorList>
    </citation>
    <scope>NUCLEOTIDE SEQUENCE</scope>
    <source>
        <strain evidence="1">MN1</strain>
    </source>
</reference>
<keyword evidence="2" id="KW-1185">Reference proteome</keyword>
<evidence type="ECO:0000313" key="1">
    <source>
        <dbReference type="EMBL" id="KAG1807177.1"/>
    </source>
</evidence>
<sequence length="204" mass="23027">MNWANYWHNMVQWYLIIVKGWPDNISFVNLSSVSSALPDLEILLHKWQFHAIHWRCLEEDEYLKLLEEHNEKLEQGKIAEEYQQTHSDKGKKHIQTSDSSQCKKAFKSTETVVSDDENDEDETALATASTHALASMNTMTVQPTATHALASPFANESFNNDMTFNTSNFLTATGPDFGNTMGGFGFDTNFEGMENLGFGMTLTS</sequence>
<dbReference type="OrthoDB" id="2685026at2759"/>
<comment type="caution">
    <text evidence="1">The sequence shown here is derived from an EMBL/GenBank/DDBJ whole genome shotgun (WGS) entry which is preliminary data.</text>
</comment>
<dbReference type="AlphaFoldDB" id="A0A9P7E0C2"/>
<gene>
    <name evidence="1" type="ORF">BJ212DRAFT_1303624</name>
</gene>
<protein>
    <submittedName>
        <fullName evidence="1">Uncharacterized protein</fullName>
    </submittedName>
</protein>
<evidence type="ECO:0000313" key="2">
    <source>
        <dbReference type="Proteomes" id="UP000807769"/>
    </source>
</evidence>
<dbReference type="Proteomes" id="UP000807769">
    <property type="component" value="Unassembled WGS sequence"/>
</dbReference>
<name>A0A9P7E0C2_9AGAM</name>
<proteinExistence type="predicted"/>
<organism evidence="1 2">
    <name type="scientific">Suillus subaureus</name>
    <dbReference type="NCBI Taxonomy" id="48587"/>
    <lineage>
        <taxon>Eukaryota</taxon>
        <taxon>Fungi</taxon>
        <taxon>Dikarya</taxon>
        <taxon>Basidiomycota</taxon>
        <taxon>Agaricomycotina</taxon>
        <taxon>Agaricomycetes</taxon>
        <taxon>Agaricomycetidae</taxon>
        <taxon>Boletales</taxon>
        <taxon>Suillineae</taxon>
        <taxon>Suillaceae</taxon>
        <taxon>Suillus</taxon>
    </lineage>
</organism>
<dbReference type="RefSeq" id="XP_041187913.1">
    <property type="nucleotide sequence ID" value="XM_041333450.1"/>
</dbReference>
<dbReference type="EMBL" id="JABBWG010000045">
    <property type="protein sequence ID" value="KAG1807177.1"/>
    <property type="molecule type" value="Genomic_DNA"/>
</dbReference>